<dbReference type="Pfam" id="PF00497">
    <property type="entry name" value="SBP_bac_3"/>
    <property type="match status" value="1"/>
</dbReference>
<evidence type="ECO:0000256" key="1">
    <source>
        <dbReference type="ARBA" id="ARBA00022729"/>
    </source>
</evidence>
<dbReference type="Gene3D" id="3.40.190.10">
    <property type="entry name" value="Periplasmic binding protein-like II"/>
    <property type="match status" value="2"/>
</dbReference>
<dbReference type="InterPro" id="IPR006311">
    <property type="entry name" value="TAT_signal"/>
</dbReference>
<dbReference type="NCBIfam" id="TIGR01409">
    <property type="entry name" value="TAT_signal_seq"/>
    <property type="match status" value="1"/>
</dbReference>
<dbReference type="SUPFAM" id="SSF53850">
    <property type="entry name" value="Periplasmic binding protein-like II"/>
    <property type="match status" value="1"/>
</dbReference>
<dbReference type="EMBL" id="VUNC01000002">
    <property type="protein sequence ID" value="MST72183.1"/>
    <property type="molecule type" value="Genomic_DNA"/>
</dbReference>
<sequence>MTRTSLTIDRRGFLKASAILFSSAAIGLSTGCGSTPGSSSSKDSSSSDSSASGLAAFDGNFIIGFDQDFPPYGYVGDDGNYTGFDLDLAKAVCDIEGWTYSPNPISWDAKDGLLNSGQITCIWNGFTIEGREDDYAFTDAYMENRQVVVVRSDSGISSLADLKGKNVITQTDSAAYNLLSSGGSQEELGKTFAQLQTIGDYNTAFMMLQNGSVDAIAVDYPVATYNIGSDTSKYTILDEALNSEHFGVGFAKTDEGRALAKQVEADLQKLDEQGKVKELCEKYADQGVSYDLWCLPKAK</sequence>
<dbReference type="PROSITE" id="PS51318">
    <property type="entry name" value="TAT"/>
    <property type="match status" value="1"/>
</dbReference>
<evidence type="ECO:0000313" key="3">
    <source>
        <dbReference type="EMBL" id="MST72183.1"/>
    </source>
</evidence>
<gene>
    <name evidence="3" type="ORF">FYJ68_03545</name>
</gene>
<name>A0A6N7XCX5_9ACTN</name>
<keyword evidence="1" id="KW-0732">Signal</keyword>
<accession>A0A6N7XCX5</accession>
<keyword evidence="4" id="KW-1185">Reference proteome</keyword>
<protein>
    <submittedName>
        <fullName evidence="3">Transporter substrate-binding domain-containing protein</fullName>
    </submittedName>
</protein>
<dbReference type="InterPro" id="IPR001638">
    <property type="entry name" value="Solute-binding_3/MltF_N"/>
</dbReference>
<feature type="domain" description="Solute-binding protein family 3/N-terminal" evidence="2">
    <location>
        <begin position="60"/>
        <end position="287"/>
    </location>
</feature>
<proteinExistence type="predicted"/>
<evidence type="ECO:0000259" key="2">
    <source>
        <dbReference type="SMART" id="SM00062"/>
    </source>
</evidence>
<dbReference type="RefSeq" id="WP_154434026.1">
    <property type="nucleotide sequence ID" value="NZ_VUNC01000002.1"/>
</dbReference>
<comment type="caution">
    <text evidence="3">The sequence shown here is derived from an EMBL/GenBank/DDBJ whole genome shotgun (WGS) entry which is preliminary data.</text>
</comment>
<dbReference type="PANTHER" id="PTHR35936:SF34">
    <property type="entry name" value="ABC TRANSPORTER EXTRACELLULAR-BINDING PROTEIN YCKB-RELATED"/>
    <property type="match status" value="1"/>
</dbReference>
<dbReference type="Proteomes" id="UP000469325">
    <property type="component" value="Unassembled WGS sequence"/>
</dbReference>
<evidence type="ECO:0000313" key="4">
    <source>
        <dbReference type="Proteomes" id="UP000469325"/>
    </source>
</evidence>
<dbReference type="AlphaFoldDB" id="A0A6N7XCX5"/>
<dbReference type="PROSITE" id="PS51257">
    <property type="entry name" value="PROKAR_LIPOPROTEIN"/>
    <property type="match status" value="1"/>
</dbReference>
<dbReference type="PANTHER" id="PTHR35936">
    <property type="entry name" value="MEMBRANE-BOUND LYTIC MUREIN TRANSGLYCOSYLASE F"/>
    <property type="match status" value="1"/>
</dbReference>
<dbReference type="InterPro" id="IPR019546">
    <property type="entry name" value="TAT_signal_bac_arc"/>
</dbReference>
<organism evidence="3 4">
    <name type="scientific">Olsenella porci</name>
    <dbReference type="NCBI Taxonomy" id="2652279"/>
    <lineage>
        <taxon>Bacteria</taxon>
        <taxon>Bacillati</taxon>
        <taxon>Actinomycetota</taxon>
        <taxon>Coriobacteriia</taxon>
        <taxon>Coriobacteriales</taxon>
        <taxon>Atopobiaceae</taxon>
        <taxon>Olsenella</taxon>
    </lineage>
</organism>
<reference evidence="3 4" key="1">
    <citation type="submission" date="2019-08" db="EMBL/GenBank/DDBJ databases">
        <title>In-depth cultivation of the pig gut microbiome towards novel bacterial diversity and tailored functional studies.</title>
        <authorList>
            <person name="Wylensek D."/>
            <person name="Hitch T.C.A."/>
            <person name="Clavel T."/>
        </authorList>
    </citation>
    <scope>NUCLEOTIDE SEQUENCE [LARGE SCALE GENOMIC DNA]</scope>
    <source>
        <strain evidence="3 4">CA-Schmier-601-WT-1</strain>
    </source>
</reference>
<dbReference type="SMART" id="SM00062">
    <property type="entry name" value="PBPb"/>
    <property type="match status" value="1"/>
</dbReference>